<reference evidence="21" key="1">
    <citation type="submission" date="2025-08" db="UniProtKB">
        <authorList>
            <consortium name="RefSeq"/>
        </authorList>
    </citation>
    <scope>IDENTIFICATION</scope>
</reference>
<comment type="similarity">
    <text evidence="4 17">Belongs to the glycosyltransferase 2 family. GalNAc-T subfamily.</text>
</comment>
<dbReference type="InterPro" id="IPR035992">
    <property type="entry name" value="Ricin_B-like_lectins"/>
</dbReference>
<keyword evidence="10" id="KW-0735">Signal-anchor</keyword>
<keyword evidence="11" id="KW-1133">Transmembrane helix</keyword>
<accession>A0A8B7XT26</accession>
<evidence type="ECO:0000256" key="2">
    <source>
        <dbReference type="ARBA" id="ARBA00004323"/>
    </source>
</evidence>
<dbReference type="AlphaFoldDB" id="A0A8B7XT26"/>
<dbReference type="Pfam" id="PF00535">
    <property type="entry name" value="Glycos_transf_2"/>
    <property type="match status" value="1"/>
</dbReference>
<organism evidence="20 21">
    <name type="scientific">Acanthaster planci</name>
    <name type="common">Crown-of-thorns starfish</name>
    <dbReference type="NCBI Taxonomy" id="133434"/>
    <lineage>
        <taxon>Eukaryota</taxon>
        <taxon>Metazoa</taxon>
        <taxon>Echinodermata</taxon>
        <taxon>Eleutherozoa</taxon>
        <taxon>Asterozoa</taxon>
        <taxon>Asteroidea</taxon>
        <taxon>Valvatacea</taxon>
        <taxon>Valvatida</taxon>
        <taxon>Acanthasteridae</taxon>
        <taxon>Acanthaster</taxon>
    </lineage>
</organism>
<feature type="region of interest" description="Disordered" evidence="18">
    <location>
        <begin position="106"/>
        <end position="134"/>
    </location>
</feature>
<evidence type="ECO:0000256" key="8">
    <source>
        <dbReference type="ARBA" id="ARBA00022723"/>
    </source>
</evidence>
<evidence type="ECO:0000256" key="6">
    <source>
        <dbReference type="ARBA" id="ARBA00022679"/>
    </source>
</evidence>
<evidence type="ECO:0000256" key="14">
    <source>
        <dbReference type="ARBA" id="ARBA00023157"/>
    </source>
</evidence>
<dbReference type="InterPro" id="IPR000772">
    <property type="entry name" value="Ricin_B_lectin"/>
</dbReference>
<dbReference type="PROSITE" id="PS50231">
    <property type="entry name" value="RICIN_B_LECTIN"/>
    <property type="match status" value="1"/>
</dbReference>
<evidence type="ECO:0000256" key="18">
    <source>
        <dbReference type="SAM" id="MobiDB-lite"/>
    </source>
</evidence>
<name>A0A8B7XT26_ACAPL</name>
<evidence type="ECO:0000256" key="16">
    <source>
        <dbReference type="ARBA" id="ARBA00023211"/>
    </source>
</evidence>
<proteinExistence type="inferred from homology"/>
<evidence type="ECO:0000256" key="9">
    <source>
        <dbReference type="ARBA" id="ARBA00022734"/>
    </source>
</evidence>
<dbReference type="Pfam" id="PF00652">
    <property type="entry name" value="Ricin_B_lectin"/>
    <property type="match status" value="1"/>
</dbReference>
<dbReference type="Gene3D" id="2.80.10.50">
    <property type="match status" value="1"/>
</dbReference>
<feature type="domain" description="Ricin B lectin" evidence="19">
    <location>
        <begin position="498"/>
        <end position="613"/>
    </location>
</feature>
<comment type="cofactor">
    <cofactor evidence="1 17">
        <name>Mn(2+)</name>
        <dbReference type="ChEBI" id="CHEBI:29035"/>
    </cofactor>
</comment>
<gene>
    <name evidence="21" type="primary">LOC110975174</name>
</gene>
<evidence type="ECO:0000256" key="12">
    <source>
        <dbReference type="ARBA" id="ARBA00023034"/>
    </source>
</evidence>
<dbReference type="UniPathway" id="UPA00378"/>
<dbReference type="SUPFAM" id="SSF53448">
    <property type="entry name" value="Nucleotide-diphospho-sugar transferases"/>
    <property type="match status" value="1"/>
</dbReference>
<protein>
    <recommendedName>
        <fullName evidence="17">Polypeptide N-acetylgalactosaminyltransferase</fullName>
        <ecNumber evidence="17">2.4.1.-</ecNumber>
    </recommendedName>
    <alternativeName>
        <fullName evidence="17">Protein-UDP acetylgalactosaminyltransferase</fullName>
    </alternativeName>
</protein>
<keyword evidence="5 17" id="KW-0328">Glycosyltransferase</keyword>
<evidence type="ECO:0000256" key="4">
    <source>
        <dbReference type="ARBA" id="ARBA00005680"/>
    </source>
</evidence>
<dbReference type="GO" id="GO:0006493">
    <property type="term" value="P:protein O-linked glycosylation"/>
    <property type="evidence" value="ECO:0007669"/>
    <property type="project" value="TreeGrafter"/>
</dbReference>
<dbReference type="CDD" id="cd23437">
    <property type="entry name" value="beta-trefoil_Ricin_GALNT7"/>
    <property type="match status" value="1"/>
</dbReference>
<feature type="region of interest" description="Disordered" evidence="18">
    <location>
        <begin position="33"/>
        <end position="58"/>
    </location>
</feature>
<keyword evidence="9 17" id="KW-0430">Lectin</keyword>
<dbReference type="RefSeq" id="XP_022083081.1">
    <property type="nucleotide sequence ID" value="XM_022227389.1"/>
</dbReference>
<dbReference type="InterPro" id="IPR029044">
    <property type="entry name" value="Nucleotide-diphossugar_trans"/>
</dbReference>
<evidence type="ECO:0000256" key="1">
    <source>
        <dbReference type="ARBA" id="ARBA00001936"/>
    </source>
</evidence>
<keyword evidence="16 17" id="KW-0464">Manganese</keyword>
<evidence type="ECO:0000259" key="19">
    <source>
        <dbReference type="SMART" id="SM00458"/>
    </source>
</evidence>
<dbReference type="OrthoDB" id="6072411at2759"/>
<comment type="pathway">
    <text evidence="3 17">Protein modification; protein glycosylation.</text>
</comment>
<evidence type="ECO:0000256" key="17">
    <source>
        <dbReference type="RuleBase" id="RU361242"/>
    </source>
</evidence>
<evidence type="ECO:0000313" key="20">
    <source>
        <dbReference type="Proteomes" id="UP000694845"/>
    </source>
</evidence>
<keyword evidence="14 17" id="KW-1015">Disulfide bond</keyword>
<evidence type="ECO:0000256" key="13">
    <source>
        <dbReference type="ARBA" id="ARBA00023136"/>
    </source>
</evidence>
<dbReference type="GO" id="GO:0030246">
    <property type="term" value="F:carbohydrate binding"/>
    <property type="evidence" value="ECO:0007669"/>
    <property type="project" value="UniProtKB-KW"/>
</dbReference>
<evidence type="ECO:0000256" key="5">
    <source>
        <dbReference type="ARBA" id="ARBA00022676"/>
    </source>
</evidence>
<dbReference type="InterPro" id="IPR045885">
    <property type="entry name" value="GalNAc-T"/>
</dbReference>
<dbReference type="SUPFAM" id="SSF50370">
    <property type="entry name" value="Ricin B-like lectins"/>
    <property type="match status" value="1"/>
</dbReference>
<evidence type="ECO:0000256" key="7">
    <source>
        <dbReference type="ARBA" id="ARBA00022692"/>
    </source>
</evidence>
<dbReference type="CDD" id="cd02510">
    <property type="entry name" value="pp-GalNAc-T"/>
    <property type="match status" value="1"/>
</dbReference>
<evidence type="ECO:0000256" key="10">
    <source>
        <dbReference type="ARBA" id="ARBA00022968"/>
    </source>
</evidence>
<dbReference type="GeneID" id="110975174"/>
<evidence type="ECO:0000313" key="21">
    <source>
        <dbReference type="RefSeq" id="XP_022083081.1"/>
    </source>
</evidence>
<dbReference type="GO" id="GO:0046872">
    <property type="term" value="F:metal ion binding"/>
    <property type="evidence" value="ECO:0007669"/>
    <property type="project" value="UniProtKB-KW"/>
</dbReference>
<keyword evidence="12 17" id="KW-0333">Golgi apparatus</keyword>
<dbReference type="Gene3D" id="3.90.550.10">
    <property type="entry name" value="Spore Coat Polysaccharide Biosynthesis Protein SpsA, Chain A"/>
    <property type="match status" value="1"/>
</dbReference>
<keyword evidence="13" id="KW-0472">Membrane</keyword>
<dbReference type="SMART" id="SM00458">
    <property type="entry name" value="RICIN"/>
    <property type="match status" value="1"/>
</dbReference>
<sequence length="620" mass="70620">MARFRTKKCLLVVSVAVVILFMVKTFLMAGEMSGSGDDSGLDGKQPPGGRPNEHHQDGNKMKIADLALDVQGVGIDRPPIHKEAHNFGSPVQQGASLKSSLGNYELEQPPRKAGPGEMGLPVRTSPKEQEAEEKSIKEYGFNQYVSDKISLDRNIPDLRNAQCKYWHYPEKLPTTSVIIVFHNEGWSTLLRTVHSVINRSPPELLHEIVMVDDFSTKDHLKKRLDDYVESPQFMGKVKVVHNKRREGLIRTRIIGARAATGDVLLWLDAHCEVGINWLPPLLTPIAVNRTTAVCPIIDVIDNQNYRVYPQGTGDQDRGGFDWSLYWKHFPLPEFEKTRRKYETEPYRSPAMAGGLFAMDRKFFFELGAYDEGLEIWGGENFELSFKLWMCGGSLLWVPCSRVGHVYRIHGKVPYSAPNGSMMMTSERNLKRVVEVWFDDYKEYFYRSKPEAMLVSVGDLEKQLAFRRRMKCRSFTWYMSEIAPDIVDKYPLPAANIQWGEVKTAGARLCVDSMGQKDGGKIGMSYCHGAGGNQLFRLTEDGQFRIHDQCAYKSSSDIRLRRCDTTKYHWAYNTDTQALYIADQNLCLDHRATSKELFMMTCDPAKKTQHWEISSKGLKHH</sequence>
<dbReference type="GO" id="GO:0004653">
    <property type="term" value="F:polypeptide N-acetylgalactosaminyltransferase activity"/>
    <property type="evidence" value="ECO:0007669"/>
    <property type="project" value="TreeGrafter"/>
</dbReference>
<feature type="compositionally biased region" description="Basic and acidic residues" evidence="18">
    <location>
        <begin position="125"/>
        <end position="134"/>
    </location>
</feature>
<dbReference type="EC" id="2.4.1.-" evidence="17"/>
<dbReference type="InterPro" id="IPR001173">
    <property type="entry name" value="Glyco_trans_2-like"/>
</dbReference>
<dbReference type="FunFam" id="2.80.10.50:FF:000019">
    <property type="entry name" value="Polypeptide N-acetylgalactosaminyltransferase"/>
    <property type="match status" value="1"/>
</dbReference>
<keyword evidence="6 17" id="KW-0808">Transferase</keyword>
<keyword evidence="7" id="KW-0812">Transmembrane</keyword>
<dbReference type="GO" id="GO:0000139">
    <property type="term" value="C:Golgi membrane"/>
    <property type="evidence" value="ECO:0007669"/>
    <property type="project" value="UniProtKB-SubCell"/>
</dbReference>
<comment type="subcellular location">
    <subcellularLocation>
        <location evidence="2 17">Golgi apparatus membrane</location>
        <topology evidence="2 17">Single-pass type II membrane protein</topology>
    </subcellularLocation>
</comment>
<keyword evidence="8" id="KW-0479">Metal-binding</keyword>
<dbReference type="PANTHER" id="PTHR11675:SF68">
    <property type="entry name" value="N-ACETYLGALACTOSAMINYLTRANSFERASE 7"/>
    <property type="match status" value="1"/>
</dbReference>
<evidence type="ECO:0000256" key="3">
    <source>
        <dbReference type="ARBA" id="ARBA00004922"/>
    </source>
</evidence>
<evidence type="ECO:0000256" key="11">
    <source>
        <dbReference type="ARBA" id="ARBA00022989"/>
    </source>
</evidence>
<dbReference type="Proteomes" id="UP000694845">
    <property type="component" value="Unplaced"/>
</dbReference>
<dbReference type="PANTHER" id="PTHR11675">
    <property type="entry name" value="N-ACETYLGALACTOSAMINYLTRANSFERASE"/>
    <property type="match status" value="1"/>
</dbReference>
<dbReference type="FunFam" id="3.90.550.10:FF:000053">
    <property type="entry name" value="Polypeptide N-acetylgalactosaminyltransferase"/>
    <property type="match status" value="1"/>
</dbReference>
<evidence type="ECO:0000256" key="15">
    <source>
        <dbReference type="ARBA" id="ARBA00023180"/>
    </source>
</evidence>
<keyword evidence="15" id="KW-0325">Glycoprotein</keyword>
<keyword evidence="20" id="KW-1185">Reference proteome</keyword>